<dbReference type="EMBL" id="CP031356">
    <property type="protein sequence ID" value="AXK47029.1"/>
    <property type="molecule type" value="Genomic_DNA"/>
</dbReference>
<dbReference type="KEGG" id="bsau:DWV08_16320"/>
<evidence type="ECO:0000313" key="5">
    <source>
        <dbReference type="Proteomes" id="UP000254236"/>
    </source>
</evidence>
<dbReference type="PANTHER" id="PTHR43236">
    <property type="entry name" value="ANTITOXIN HIGA1"/>
    <property type="match status" value="1"/>
</dbReference>
<dbReference type="AlphaFoldDB" id="A0A345YSX7"/>
<dbReference type="PANTHER" id="PTHR43236:SF1">
    <property type="entry name" value="BLL7220 PROTEIN"/>
    <property type="match status" value="1"/>
</dbReference>
<evidence type="ECO:0000259" key="2">
    <source>
        <dbReference type="PROSITE" id="PS50943"/>
    </source>
</evidence>
<proteinExistence type="inferred from homology"/>
<evidence type="ECO:0000256" key="1">
    <source>
        <dbReference type="ARBA" id="ARBA00007227"/>
    </source>
</evidence>
<dbReference type="OrthoDB" id="9794834at2"/>
<accession>A0A345YSX7</accession>
<dbReference type="RefSeq" id="WP_115414776.1">
    <property type="nucleotide sequence ID" value="NZ_CP031356.1"/>
</dbReference>
<reference evidence="3 5" key="1">
    <citation type="submission" date="2018-07" db="EMBL/GenBank/DDBJ databases">
        <title>Brachybacterium saurashtrense DSM 23186 genome sequence.</title>
        <authorList>
            <person name="Guo L."/>
        </authorList>
    </citation>
    <scope>NUCLEOTIDE SEQUENCE [LARGE SCALE GENOMIC DNA]</scope>
    <source>
        <strain evidence="3 5">DSM 23186</strain>
    </source>
</reference>
<gene>
    <name evidence="3" type="ORF">DWV08_16320</name>
    <name evidence="4" type="ORF">DXU92_16215</name>
</gene>
<evidence type="ECO:0000313" key="3">
    <source>
        <dbReference type="EMBL" id="AXK47029.1"/>
    </source>
</evidence>
<evidence type="ECO:0000313" key="4">
    <source>
        <dbReference type="EMBL" id="RRR20878.1"/>
    </source>
</evidence>
<evidence type="ECO:0000313" key="6">
    <source>
        <dbReference type="Proteomes" id="UP000282185"/>
    </source>
</evidence>
<reference evidence="4 6" key="2">
    <citation type="submission" date="2018-08" db="EMBL/GenBank/DDBJ databases">
        <title>Brachybacterium saurashtrense DSM 23186.</title>
        <authorList>
            <person name="Li Y."/>
        </authorList>
    </citation>
    <scope>NUCLEOTIDE SEQUENCE [LARGE SCALE GENOMIC DNA]</scope>
    <source>
        <strain evidence="4 6">DSM 23186</strain>
    </source>
</reference>
<dbReference type="InterPro" id="IPR010359">
    <property type="entry name" value="IrrE_HExxH"/>
</dbReference>
<comment type="similarity">
    <text evidence="1">Belongs to the short-chain fatty acyl-CoA assimilation regulator (ScfR) family.</text>
</comment>
<dbReference type="GO" id="GO:0003677">
    <property type="term" value="F:DNA binding"/>
    <property type="evidence" value="ECO:0007669"/>
    <property type="project" value="InterPro"/>
</dbReference>
<dbReference type="CDD" id="cd00093">
    <property type="entry name" value="HTH_XRE"/>
    <property type="match status" value="1"/>
</dbReference>
<sequence length="387" mass="42127">MDDRDTLFSLVGPSDRPDLGTVAGSFDPARLTQARFAAGLSKAKLADLVGVTPAAIGQYESQSSTPRRDLLPVLARELHVPVDYFATGRPIGRVDGSQAHFRSLRSTSARDRAKAIAFIEQVWELTFALEKKVRFPEVDLPPIDRGHADPISAAQALRAQWGLGLKPVKHLVALAESHGIVVSLLTMANADVARVGAFSTSHLARPVIVVTPERAKSVFVYRFTIAHELGHVLLHGEAAPGDKQQEREADQFAAEFLTPRSQIVNLLPRTVNLSRLDELSRHWGVSVDSLLLRMKETGTVSDASIRRGYQKLNQLRSSGLETPEPVNVYPGEVPSMLAQASGLADQAGYGQADLARELKWHPARVREVLGAEDPRPALRIVGDPPQA</sequence>
<dbReference type="Proteomes" id="UP000254236">
    <property type="component" value="Chromosome"/>
</dbReference>
<dbReference type="EMBL" id="QSWH01000011">
    <property type="protein sequence ID" value="RRR20878.1"/>
    <property type="molecule type" value="Genomic_DNA"/>
</dbReference>
<dbReference type="Gene3D" id="1.10.10.2910">
    <property type="match status" value="1"/>
</dbReference>
<dbReference type="Proteomes" id="UP000282185">
    <property type="component" value="Unassembled WGS sequence"/>
</dbReference>
<feature type="domain" description="HTH cro/C1-type" evidence="2">
    <location>
        <begin position="31"/>
        <end position="85"/>
    </location>
</feature>
<dbReference type="Pfam" id="PF06114">
    <property type="entry name" value="Peptidase_M78"/>
    <property type="match status" value="1"/>
</dbReference>
<dbReference type="SMART" id="SM00530">
    <property type="entry name" value="HTH_XRE"/>
    <property type="match status" value="1"/>
</dbReference>
<dbReference type="InterPro" id="IPR010982">
    <property type="entry name" value="Lambda_DNA-bd_dom_sf"/>
</dbReference>
<name>A0A345YSX7_9MICO</name>
<dbReference type="SUPFAM" id="SSF47413">
    <property type="entry name" value="lambda repressor-like DNA-binding domains"/>
    <property type="match status" value="1"/>
</dbReference>
<dbReference type="Pfam" id="PF01381">
    <property type="entry name" value="HTH_3"/>
    <property type="match status" value="1"/>
</dbReference>
<dbReference type="InterPro" id="IPR052345">
    <property type="entry name" value="Rad_response_metalloprotease"/>
</dbReference>
<protein>
    <submittedName>
        <fullName evidence="4">ImmA/IrrE family metallo-endopeptidase</fullName>
    </submittedName>
</protein>
<dbReference type="PROSITE" id="PS50943">
    <property type="entry name" value="HTH_CROC1"/>
    <property type="match status" value="1"/>
</dbReference>
<organism evidence="4 6">
    <name type="scientific">Brachybacterium saurashtrense</name>
    <dbReference type="NCBI Taxonomy" id="556288"/>
    <lineage>
        <taxon>Bacteria</taxon>
        <taxon>Bacillati</taxon>
        <taxon>Actinomycetota</taxon>
        <taxon>Actinomycetes</taxon>
        <taxon>Micrococcales</taxon>
        <taxon>Dermabacteraceae</taxon>
        <taxon>Brachybacterium</taxon>
    </lineage>
</organism>
<keyword evidence="5" id="KW-1185">Reference proteome</keyword>
<dbReference type="Gene3D" id="1.10.260.40">
    <property type="entry name" value="lambda repressor-like DNA-binding domains"/>
    <property type="match status" value="1"/>
</dbReference>
<dbReference type="InterPro" id="IPR001387">
    <property type="entry name" value="Cro/C1-type_HTH"/>
</dbReference>